<dbReference type="GO" id="GO:1904680">
    <property type="term" value="F:peptide transmembrane transporter activity"/>
    <property type="evidence" value="ECO:0007669"/>
    <property type="project" value="TreeGrafter"/>
</dbReference>
<evidence type="ECO:0000313" key="9">
    <source>
        <dbReference type="Proteomes" id="UP000215459"/>
    </source>
</evidence>
<evidence type="ECO:0000256" key="1">
    <source>
        <dbReference type="ARBA" id="ARBA00004196"/>
    </source>
</evidence>
<comment type="caution">
    <text evidence="8">The sequence shown here is derived from an EMBL/GenBank/DDBJ whole genome shotgun (WGS) entry which is preliminary data.</text>
</comment>
<dbReference type="PROSITE" id="PS51257">
    <property type="entry name" value="PROKAR_LIPOPROTEIN"/>
    <property type="match status" value="1"/>
</dbReference>
<organism evidence="8 9">
    <name type="scientific">Paludifilum halophilum</name>
    <dbReference type="NCBI Taxonomy" id="1642702"/>
    <lineage>
        <taxon>Bacteria</taxon>
        <taxon>Bacillati</taxon>
        <taxon>Bacillota</taxon>
        <taxon>Bacilli</taxon>
        <taxon>Bacillales</taxon>
        <taxon>Thermoactinomycetaceae</taxon>
        <taxon>Paludifilum</taxon>
    </lineage>
</organism>
<accession>A0A235B4I7</accession>
<dbReference type="PANTHER" id="PTHR30290">
    <property type="entry name" value="PERIPLASMIC BINDING COMPONENT OF ABC TRANSPORTER"/>
    <property type="match status" value="1"/>
</dbReference>
<dbReference type="Gene3D" id="3.10.105.10">
    <property type="entry name" value="Dipeptide-binding Protein, Domain 3"/>
    <property type="match status" value="1"/>
</dbReference>
<dbReference type="OrthoDB" id="9801912at2"/>
<keyword evidence="4 6" id="KW-0732">Signal</keyword>
<feature type="signal peptide" evidence="6">
    <location>
        <begin position="1"/>
        <end position="21"/>
    </location>
</feature>
<comment type="similarity">
    <text evidence="2">Belongs to the bacterial solute-binding protein 5 family.</text>
</comment>
<evidence type="ECO:0000259" key="7">
    <source>
        <dbReference type="Pfam" id="PF00496"/>
    </source>
</evidence>
<gene>
    <name evidence="8" type="ORF">CHM34_12535</name>
</gene>
<dbReference type="InterPro" id="IPR000914">
    <property type="entry name" value="SBP_5_dom"/>
</dbReference>
<dbReference type="PIRSF" id="PIRSF002741">
    <property type="entry name" value="MppA"/>
    <property type="match status" value="1"/>
</dbReference>
<keyword evidence="5" id="KW-0653">Protein transport</keyword>
<dbReference type="RefSeq" id="WP_094264947.1">
    <property type="nucleotide sequence ID" value="NZ_NOWF01000007.1"/>
</dbReference>
<dbReference type="SUPFAM" id="SSF53850">
    <property type="entry name" value="Periplasmic binding protein-like II"/>
    <property type="match status" value="1"/>
</dbReference>
<evidence type="ECO:0000256" key="5">
    <source>
        <dbReference type="ARBA" id="ARBA00022856"/>
    </source>
</evidence>
<dbReference type="GO" id="GO:0015833">
    <property type="term" value="P:peptide transport"/>
    <property type="evidence" value="ECO:0007669"/>
    <property type="project" value="UniProtKB-KW"/>
</dbReference>
<dbReference type="InterPro" id="IPR030678">
    <property type="entry name" value="Peptide/Ni-bd"/>
</dbReference>
<feature type="chain" id="PRO_5038355152" evidence="6">
    <location>
        <begin position="22"/>
        <end position="543"/>
    </location>
</feature>
<keyword evidence="3" id="KW-0813">Transport</keyword>
<dbReference type="Gene3D" id="3.40.190.10">
    <property type="entry name" value="Periplasmic binding protein-like II"/>
    <property type="match status" value="1"/>
</dbReference>
<evidence type="ECO:0000256" key="2">
    <source>
        <dbReference type="ARBA" id="ARBA00005695"/>
    </source>
</evidence>
<evidence type="ECO:0000256" key="4">
    <source>
        <dbReference type="ARBA" id="ARBA00022729"/>
    </source>
</evidence>
<dbReference type="EMBL" id="NOWF01000007">
    <property type="protein sequence ID" value="OYD07204.1"/>
    <property type="molecule type" value="Genomic_DNA"/>
</dbReference>
<reference evidence="8 9" key="1">
    <citation type="submission" date="2017-07" db="EMBL/GenBank/DDBJ databases">
        <title>The genome sequence of Paludifilum halophilum highlights mechanisms for microbial adaptation to high salt environemnts.</title>
        <authorList>
            <person name="Belbahri L."/>
        </authorList>
    </citation>
    <scope>NUCLEOTIDE SEQUENCE [LARGE SCALE GENOMIC DNA]</scope>
    <source>
        <strain evidence="8 9">DSM 102817</strain>
    </source>
</reference>
<evidence type="ECO:0000313" key="8">
    <source>
        <dbReference type="EMBL" id="OYD07204.1"/>
    </source>
</evidence>
<evidence type="ECO:0000256" key="3">
    <source>
        <dbReference type="ARBA" id="ARBA00022448"/>
    </source>
</evidence>
<dbReference type="AlphaFoldDB" id="A0A235B4I7"/>
<dbReference type="Proteomes" id="UP000215459">
    <property type="component" value="Unassembled WGS sequence"/>
</dbReference>
<dbReference type="CDD" id="cd08504">
    <property type="entry name" value="PBP2_OppA"/>
    <property type="match status" value="1"/>
</dbReference>
<dbReference type="Pfam" id="PF00496">
    <property type="entry name" value="SBP_bac_5"/>
    <property type="match status" value="1"/>
</dbReference>
<evidence type="ECO:0000256" key="6">
    <source>
        <dbReference type="SAM" id="SignalP"/>
    </source>
</evidence>
<comment type="subcellular location">
    <subcellularLocation>
        <location evidence="1">Cell envelope</location>
    </subcellularLocation>
</comment>
<dbReference type="Gene3D" id="3.90.76.10">
    <property type="entry name" value="Dipeptide-binding Protein, Domain 1"/>
    <property type="match status" value="1"/>
</dbReference>
<dbReference type="GO" id="GO:0043190">
    <property type="term" value="C:ATP-binding cassette (ABC) transporter complex"/>
    <property type="evidence" value="ECO:0007669"/>
    <property type="project" value="InterPro"/>
</dbReference>
<feature type="domain" description="Solute-binding protein family 5" evidence="7">
    <location>
        <begin position="81"/>
        <end position="456"/>
    </location>
</feature>
<name>A0A235B4I7_9BACL</name>
<protein>
    <submittedName>
        <fullName evidence="8">Peptide ABC transporter substrate-binding protein</fullName>
    </submittedName>
</protein>
<dbReference type="FunFam" id="3.90.76.10:FF:000001">
    <property type="entry name" value="Oligopeptide ABC transporter substrate-binding protein"/>
    <property type="match status" value="1"/>
</dbReference>
<sequence length="543" mass="61582">MNKRFRVVTAFLLSFSLVLSACGGVQSGSGEDSGADKVQKLSMTIPGEPPTMDSAKATDVMSFDILNNVKEGLYRLDKDNKPEPAIASGVDISEDKKTYIFNLREAKWSDEEPVRAQDFEYAWKRALNPKTASEYANILFPVKNAEAYNSGDVSADKVGVEAVDEKTLKVELEEPTSYFLSLTSFVTYMPQRKDIVEKHGKKYAQEVDKMVYNGPFDLSKWQHEQELNLKKSETYWDRNAVKLTDVTMNIVKDSSTGVNLYTSDQTDITELDSALADAFKKSAEYTPVTQSRNYFLQFNTKNEFLSNEKVRKAISYAIDRETLIKEVLKNGSKPAYALVPPTIYSSDNKIFRKEGTKGHQYNPSEAKRLLKEGMDELEFTEKPTLTLLSYDDHRKQAAVYIQEQLKINLGMDVKIDPQPMKQKIDREDNGDFVVTLAGWKADYNDPMSFLEIFSSDHPINVGFWENKKYDQLIEKSRGNSDYDKRSADMVGAEKIVLEEAALAPIYYAGKAYLQKQYVKDVVRHPIGAELSLKWAYLKGKGEK</sequence>
<dbReference type="InterPro" id="IPR039424">
    <property type="entry name" value="SBP_5"/>
</dbReference>
<dbReference type="GO" id="GO:0030288">
    <property type="term" value="C:outer membrane-bounded periplasmic space"/>
    <property type="evidence" value="ECO:0007669"/>
    <property type="project" value="UniProtKB-ARBA"/>
</dbReference>
<keyword evidence="5" id="KW-0571">Peptide transport</keyword>
<dbReference type="PANTHER" id="PTHR30290:SF10">
    <property type="entry name" value="PERIPLASMIC OLIGOPEPTIDE-BINDING PROTEIN-RELATED"/>
    <property type="match status" value="1"/>
</dbReference>
<dbReference type="FunFam" id="3.10.105.10:FF:000001">
    <property type="entry name" value="Oligopeptide ABC transporter, oligopeptide-binding protein"/>
    <property type="match status" value="1"/>
</dbReference>
<proteinExistence type="inferred from homology"/>
<keyword evidence="9" id="KW-1185">Reference proteome</keyword>